<dbReference type="RefSeq" id="WP_154919356.1">
    <property type="nucleotide sequence ID" value="NZ_VUOE01000002.1"/>
</dbReference>
<proteinExistence type="predicted"/>
<keyword evidence="1" id="KW-0732">Signal</keyword>
<accession>A0A5B2TS07</accession>
<reference evidence="2 3" key="1">
    <citation type="submission" date="2019-09" db="EMBL/GenBank/DDBJ databases">
        <authorList>
            <person name="Khan S.A."/>
            <person name="Jeon C.O."/>
            <person name="Chun B.H."/>
            <person name="Jeong S.E."/>
        </authorList>
    </citation>
    <scope>NUCLEOTIDE SEQUENCE [LARGE SCALE GENOMIC DNA]</scope>
    <source>
        <strain evidence="2 3">KCTC 42508</strain>
    </source>
</reference>
<evidence type="ECO:0000256" key="1">
    <source>
        <dbReference type="SAM" id="SignalP"/>
    </source>
</evidence>
<evidence type="ECO:0008006" key="4">
    <source>
        <dbReference type="Google" id="ProtNLM"/>
    </source>
</evidence>
<dbReference type="AlphaFoldDB" id="A0A5B2TS07"/>
<evidence type="ECO:0000313" key="2">
    <source>
        <dbReference type="EMBL" id="KAA2217039.1"/>
    </source>
</evidence>
<protein>
    <recommendedName>
        <fullName evidence="4">DUF4221 domain-containing protein</fullName>
    </recommendedName>
</protein>
<gene>
    <name evidence="2" type="ORF">F0361_13740</name>
</gene>
<name>A0A5B2TS07_9FLAO</name>
<dbReference type="Proteomes" id="UP000323188">
    <property type="component" value="Unassembled WGS sequence"/>
</dbReference>
<sequence>MKTYTYTVRVMLTVFLAACSKSATEPLETETPASTKGDYTILLETSGSLTTARLQATGDDLTLKASELEFPLFSDSEITFASNNSFSFYEVTETCNGKVLLFDFNTGNYKLIDTFLNLDACNLEVTSVSHDSANVFLTFTKSEIGKEDSHFVRIIDQNDTDNQVDIPLELKPLQSIPSQGKLFVLTLDTTITDENGISVIEIGQQSVVYEKLVGFNAKKIFKDPDGDIVISYPELHTTVNRNTFEEAYTQYGENIRPNLYQSVYATFDTFGKLYYTMNMDNGGDKNPAVYDFQANKATLYFFENFLSNEQITQLNIKSATAIAYDLEHDYIVIGYAKTDGTEGGILRITPTPDFRYIDAIDLEGLPRAIIMQ</sequence>
<evidence type="ECO:0000313" key="3">
    <source>
        <dbReference type="Proteomes" id="UP000323188"/>
    </source>
</evidence>
<feature type="signal peptide" evidence="1">
    <location>
        <begin position="1"/>
        <end position="23"/>
    </location>
</feature>
<feature type="chain" id="PRO_5023000191" description="DUF4221 domain-containing protein" evidence="1">
    <location>
        <begin position="24"/>
        <end position="372"/>
    </location>
</feature>
<organism evidence="2 3">
    <name type="scientific">Maribacter flavus</name>
    <dbReference type="NCBI Taxonomy" id="1658664"/>
    <lineage>
        <taxon>Bacteria</taxon>
        <taxon>Pseudomonadati</taxon>
        <taxon>Bacteroidota</taxon>
        <taxon>Flavobacteriia</taxon>
        <taxon>Flavobacteriales</taxon>
        <taxon>Flavobacteriaceae</taxon>
        <taxon>Maribacter</taxon>
    </lineage>
</organism>
<comment type="caution">
    <text evidence="2">The sequence shown here is derived from an EMBL/GenBank/DDBJ whole genome shotgun (WGS) entry which is preliminary data.</text>
</comment>
<dbReference type="EMBL" id="VUOE01000002">
    <property type="protein sequence ID" value="KAA2217039.1"/>
    <property type="molecule type" value="Genomic_DNA"/>
</dbReference>